<comment type="caution">
    <text evidence="3">The sequence shown here is derived from an EMBL/GenBank/DDBJ whole genome shotgun (WGS) entry which is preliminary data.</text>
</comment>
<dbReference type="PANTHER" id="PTHR30093:SF2">
    <property type="entry name" value="TYPE II SECRETION SYSTEM PROTEIN H"/>
    <property type="match status" value="1"/>
</dbReference>
<sequence length="333" mass="35885">MIGRKKACRNRADRAFTLVELLGVVAIIGILIAMLLPAVQAAREAARRAQCQNNVKQLGTALHNYHALHKSFPINWGDGGLGGEYGHSWLSLILAQIEQKPIYDSINFGGPLDDANNLLAAKTPIDTFHCPSDSHDGTMANQFLGSGGTPDVWAVTNYKAVAGANWGDGVTGADFRYQKQQDSYGGRNFDTYNGLDEGDGLICRGYHDPSGSGSGPTVTILYRTAMFELRDGSSNTFAIGEALPELCAWSSWYSYTGSTATCAIPLNNDDYDKTDASFYLDEANCLSFRSRHSGGSNFGMGDASVQFIPDVIDLTVYRALATIDGGEIVKLPD</sequence>
<keyword evidence="1" id="KW-0812">Transmembrane</keyword>
<dbReference type="Pfam" id="PF07963">
    <property type="entry name" value="N_methyl"/>
    <property type="match status" value="1"/>
</dbReference>
<dbReference type="InterPro" id="IPR027558">
    <property type="entry name" value="Pre_pil_HX9DG_C"/>
</dbReference>
<reference evidence="3" key="1">
    <citation type="journal article" date="2015" name="Nature">
        <title>Complex archaea that bridge the gap between prokaryotes and eukaryotes.</title>
        <authorList>
            <person name="Spang A."/>
            <person name="Saw J.H."/>
            <person name="Jorgensen S.L."/>
            <person name="Zaremba-Niedzwiedzka K."/>
            <person name="Martijn J."/>
            <person name="Lind A.E."/>
            <person name="van Eijk R."/>
            <person name="Schleper C."/>
            <person name="Guy L."/>
            <person name="Ettema T.J."/>
        </authorList>
    </citation>
    <scope>NUCLEOTIDE SEQUENCE</scope>
</reference>
<dbReference type="EMBL" id="LAZR01038637">
    <property type="protein sequence ID" value="KKL19031.1"/>
    <property type="molecule type" value="Genomic_DNA"/>
</dbReference>
<gene>
    <name evidence="3" type="ORF">LCGC14_2469560</name>
</gene>
<accession>A0A0F9DMW4</accession>
<dbReference type="InterPro" id="IPR011453">
    <property type="entry name" value="DUF1559"/>
</dbReference>
<proteinExistence type="predicted"/>
<dbReference type="Gene3D" id="3.30.700.10">
    <property type="entry name" value="Glycoprotein, Type 4 Pilin"/>
    <property type="match status" value="1"/>
</dbReference>
<dbReference type="AlphaFoldDB" id="A0A0F9DMW4"/>
<dbReference type="Pfam" id="PF07596">
    <property type="entry name" value="SBP_bac_10"/>
    <property type="match status" value="1"/>
</dbReference>
<organism evidence="3">
    <name type="scientific">marine sediment metagenome</name>
    <dbReference type="NCBI Taxonomy" id="412755"/>
    <lineage>
        <taxon>unclassified sequences</taxon>
        <taxon>metagenomes</taxon>
        <taxon>ecological metagenomes</taxon>
    </lineage>
</organism>
<evidence type="ECO:0000256" key="1">
    <source>
        <dbReference type="SAM" id="Phobius"/>
    </source>
</evidence>
<dbReference type="PANTHER" id="PTHR30093">
    <property type="entry name" value="GENERAL SECRETION PATHWAY PROTEIN G"/>
    <property type="match status" value="1"/>
</dbReference>
<dbReference type="NCBIfam" id="TIGR04294">
    <property type="entry name" value="pre_pil_HX9DG"/>
    <property type="match status" value="1"/>
</dbReference>
<keyword evidence="1" id="KW-0472">Membrane</keyword>
<dbReference type="InterPro" id="IPR012902">
    <property type="entry name" value="N_methyl_site"/>
</dbReference>
<protein>
    <recommendedName>
        <fullName evidence="2">DUF1559 domain-containing protein</fullName>
    </recommendedName>
</protein>
<feature type="domain" description="DUF1559" evidence="2">
    <location>
        <begin position="40"/>
        <end position="314"/>
    </location>
</feature>
<evidence type="ECO:0000259" key="2">
    <source>
        <dbReference type="Pfam" id="PF07596"/>
    </source>
</evidence>
<keyword evidence="1" id="KW-1133">Transmembrane helix</keyword>
<evidence type="ECO:0000313" key="3">
    <source>
        <dbReference type="EMBL" id="KKL19031.1"/>
    </source>
</evidence>
<dbReference type="SUPFAM" id="SSF54523">
    <property type="entry name" value="Pili subunits"/>
    <property type="match status" value="1"/>
</dbReference>
<dbReference type="NCBIfam" id="TIGR02532">
    <property type="entry name" value="IV_pilin_GFxxxE"/>
    <property type="match status" value="1"/>
</dbReference>
<feature type="transmembrane region" description="Helical" evidence="1">
    <location>
        <begin position="21"/>
        <end position="42"/>
    </location>
</feature>
<name>A0A0F9DMW4_9ZZZZ</name>
<dbReference type="InterPro" id="IPR045584">
    <property type="entry name" value="Pilin-like"/>
</dbReference>